<dbReference type="Pfam" id="PF01047">
    <property type="entry name" value="MarR"/>
    <property type="match status" value="1"/>
</dbReference>
<protein>
    <submittedName>
        <fullName evidence="5">Multidrug resistance operon repressor</fullName>
    </submittedName>
</protein>
<gene>
    <name evidence="5" type="primary">mexR_1</name>
    <name evidence="5" type="ORF">MSP8886_00304</name>
</gene>
<dbReference type="RefSeq" id="WP_067011996.1">
    <property type="nucleotide sequence ID" value="NZ_FLOB01000001.1"/>
</dbReference>
<dbReference type="InterPro" id="IPR000835">
    <property type="entry name" value="HTH_MarR-typ"/>
</dbReference>
<dbReference type="Gene3D" id="1.10.10.10">
    <property type="entry name" value="Winged helix-like DNA-binding domain superfamily/Winged helix DNA-binding domain"/>
    <property type="match status" value="1"/>
</dbReference>
<organism evidence="5 6">
    <name type="scientific">Marinomonas spartinae</name>
    <dbReference type="NCBI Taxonomy" id="1792290"/>
    <lineage>
        <taxon>Bacteria</taxon>
        <taxon>Pseudomonadati</taxon>
        <taxon>Pseudomonadota</taxon>
        <taxon>Gammaproteobacteria</taxon>
        <taxon>Oceanospirillales</taxon>
        <taxon>Oceanospirillaceae</taxon>
        <taxon>Marinomonas</taxon>
    </lineage>
</organism>
<evidence type="ECO:0000256" key="1">
    <source>
        <dbReference type="ARBA" id="ARBA00023015"/>
    </source>
</evidence>
<dbReference type="GO" id="GO:0003677">
    <property type="term" value="F:DNA binding"/>
    <property type="evidence" value="ECO:0007669"/>
    <property type="project" value="UniProtKB-KW"/>
</dbReference>
<dbReference type="EMBL" id="FLOB01000001">
    <property type="protein sequence ID" value="SBS25530.1"/>
    <property type="molecule type" value="Genomic_DNA"/>
</dbReference>
<dbReference type="SUPFAM" id="SSF46785">
    <property type="entry name" value="Winged helix' DNA-binding domain"/>
    <property type="match status" value="1"/>
</dbReference>
<evidence type="ECO:0000256" key="3">
    <source>
        <dbReference type="ARBA" id="ARBA00023163"/>
    </source>
</evidence>
<dbReference type="SMART" id="SM00347">
    <property type="entry name" value="HTH_MARR"/>
    <property type="match status" value="1"/>
</dbReference>
<dbReference type="PANTHER" id="PTHR42756:SF1">
    <property type="entry name" value="TRANSCRIPTIONAL REPRESSOR OF EMRAB OPERON"/>
    <property type="match status" value="1"/>
</dbReference>
<feature type="domain" description="HTH marR-type" evidence="4">
    <location>
        <begin position="1"/>
        <end position="136"/>
    </location>
</feature>
<evidence type="ECO:0000259" key="4">
    <source>
        <dbReference type="PROSITE" id="PS50995"/>
    </source>
</evidence>
<keyword evidence="2" id="KW-0238">DNA-binding</keyword>
<dbReference type="InterPro" id="IPR036388">
    <property type="entry name" value="WH-like_DNA-bd_sf"/>
</dbReference>
<dbReference type="AlphaFoldDB" id="A0A1A8T3A7"/>
<evidence type="ECO:0000256" key="2">
    <source>
        <dbReference type="ARBA" id="ARBA00023125"/>
    </source>
</evidence>
<dbReference type="Proteomes" id="UP000092544">
    <property type="component" value="Unassembled WGS sequence"/>
</dbReference>
<accession>A0A1A8T3A7</accession>
<dbReference type="GO" id="GO:0003700">
    <property type="term" value="F:DNA-binding transcription factor activity"/>
    <property type="evidence" value="ECO:0007669"/>
    <property type="project" value="InterPro"/>
</dbReference>
<evidence type="ECO:0000313" key="5">
    <source>
        <dbReference type="EMBL" id="SBS25530.1"/>
    </source>
</evidence>
<keyword evidence="1" id="KW-0805">Transcription regulation</keyword>
<dbReference type="PRINTS" id="PR00598">
    <property type="entry name" value="HTHMARR"/>
</dbReference>
<dbReference type="STRING" id="1792290.MSP8886_00304"/>
<reference evidence="5 6" key="1">
    <citation type="submission" date="2016-06" db="EMBL/GenBank/DDBJ databases">
        <authorList>
            <person name="Kjaerup R.B."/>
            <person name="Dalgaard T.S."/>
            <person name="Juul-Madsen H.R."/>
        </authorList>
    </citation>
    <scope>NUCLEOTIDE SEQUENCE [LARGE SCALE GENOMIC DNA]</scope>
    <source>
        <strain evidence="5 6">CECT 8886</strain>
    </source>
</reference>
<dbReference type="OrthoDB" id="3186444at2"/>
<dbReference type="InterPro" id="IPR036390">
    <property type="entry name" value="WH_DNA-bd_sf"/>
</dbReference>
<keyword evidence="3" id="KW-0804">Transcription</keyword>
<dbReference type="PANTHER" id="PTHR42756">
    <property type="entry name" value="TRANSCRIPTIONAL REGULATOR, MARR"/>
    <property type="match status" value="1"/>
</dbReference>
<keyword evidence="6" id="KW-1185">Reference proteome</keyword>
<evidence type="ECO:0000313" key="6">
    <source>
        <dbReference type="Proteomes" id="UP000092544"/>
    </source>
</evidence>
<proteinExistence type="predicted"/>
<sequence length="156" mass="17577">MASKYLTLRLDELNSRAKEVGSMRHESQLGLTLREVRLIILIADETGININSLVENSFLERTIVSRTVTKLCQSGLVRRVVNDKDARQTQLFLTPEGVTTAQKAKKLSNEGVASMLATLTPYEREVFELSLEKVLAKVLTDLEEEKKKQKQSQNVC</sequence>
<name>A0A1A8T3A7_9GAMM</name>
<dbReference type="PROSITE" id="PS50995">
    <property type="entry name" value="HTH_MARR_2"/>
    <property type="match status" value="1"/>
</dbReference>